<evidence type="ECO:0000256" key="8">
    <source>
        <dbReference type="ARBA" id="ARBA00022553"/>
    </source>
</evidence>
<evidence type="ECO:0000256" key="7">
    <source>
        <dbReference type="ARBA" id="ARBA00022490"/>
    </source>
</evidence>
<dbReference type="Proteomes" id="UP000284824">
    <property type="component" value="Unassembled WGS sequence"/>
</dbReference>
<comment type="caution">
    <text evidence="21">The sequence shown here is derived from an EMBL/GenBank/DDBJ whole genome shotgun (WGS) entry which is preliminary data.</text>
</comment>
<evidence type="ECO:0000256" key="18">
    <source>
        <dbReference type="ARBA" id="ARBA00030800"/>
    </source>
</evidence>
<evidence type="ECO:0000256" key="10">
    <source>
        <dbReference type="ARBA" id="ARBA00022723"/>
    </source>
</evidence>
<proteinExistence type="predicted"/>
<evidence type="ECO:0000256" key="2">
    <source>
        <dbReference type="ARBA" id="ARBA00001966"/>
    </source>
</evidence>
<dbReference type="InterPro" id="IPR004358">
    <property type="entry name" value="Sig_transdc_His_kin-like_C"/>
</dbReference>
<keyword evidence="13" id="KW-0067">ATP-binding</keyword>
<dbReference type="InterPro" id="IPR050482">
    <property type="entry name" value="Sensor_HK_TwoCompSys"/>
</dbReference>
<keyword evidence="22" id="KW-1185">Reference proteome</keyword>
<dbReference type="PANTHER" id="PTHR24421:SF10">
    <property type="entry name" value="NITRATE_NITRITE SENSOR PROTEIN NARQ"/>
    <property type="match status" value="1"/>
</dbReference>
<keyword evidence="16" id="KW-0411">Iron-sulfur</keyword>
<keyword evidence="6" id="KW-0004">4Fe-4S</keyword>
<dbReference type="PRINTS" id="PR00344">
    <property type="entry name" value="BCTRLSENSOR"/>
</dbReference>
<feature type="transmembrane region" description="Helical" evidence="19">
    <location>
        <begin position="240"/>
        <end position="265"/>
    </location>
</feature>
<dbReference type="GO" id="GO:0005737">
    <property type="term" value="C:cytoplasm"/>
    <property type="evidence" value="ECO:0007669"/>
    <property type="project" value="UniProtKB-SubCell"/>
</dbReference>
<feature type="transmembrane region" description="Helical" evidence="19">
    <location>
        <begin position="74"/>
        <end position="99"/>
    </location>
</feature>
<gene>
    <name evidence="21" type="ORF">EDD27_7882</name>
</gene>
<keyword evidence="19" id="KW-1133">Transmembrane helix</keyword>
<comment type="catalytic activity">
    <reaction evidence="1">
        <text>ATP + protein L-histidine = ADP + protein N-phospho-L-histidine.</text>
        <dbReference type="EC" id="2.7.13.3"/>
    </reaction>
</comment>
<dbReference type="GO" id="GO:0005524">
    <property type="term" value="F:ATP binding"/>
    <property type="evidence" value="ECO:0007669"/>
    <property type="project" value="UniProtKB-KW"/>
</dbReference>
<dbReference type="InterPro" id="IPR011712">
    <property type="entry name" value="Sig_transdc_His_kin_sub3_dim/P"/>
</dbReference>
<evidence type="ECO:0000256" key="13">
    <source>
        <dbReference type="ARBA" id="ARBA00022840"/>
    </source>
</evidence>
<dbReference type="SMART" id="SM00387">
    <property type="entry name" value="HATPase_c"/>
    <property type="match status" value="1"/>
</dbReference>
<keyword evidence="19" id="KW-0472">Membrane</keyword>
<dbReference type="AlphaFoldDB" id="A0A438MI13"/>
<evidence type="ECO:0000256" key="16">
    <source>
        <dbReference type="ARBA" id="ARBA00023014"/>
    </source>
</evidence>
<evidence type="ECO:0000256" key="5">
    <source>
        <dbReference type="ARBA" id="ARBA00017322"/>
    </source>
</evidence>
<evidence type="ECO:0000256" key="9">
    <source>
        <dbReference type="ARBA" id="ARBA00022679"/>
    </source>
</evidence>
<dbReference type="GO" id="GO:0046872">
    <property type="term" value="F:metal ion binding"/>
    <property type="evidence" value="ECO:0007669"/>
    <property type="project" value="UniProtKB-KW"/>
</dbReference>
<evidence type="ECO:0000256" key="3">
    <source>
        <dbReference type="ARBA" id="ARBA00004496"/>
    </source>
</evidence>
<dbReference type="GO" id="GO:0046983">
    <property type="term" value="F:protein dimerization activity"/>
    <property type="evidence" value="ECO:0007669"/>
    <property type="project" value="InterPro"/>
</dbReference>
<evidence type="ECO:0000256" key="6">
    <source>
        <dbReference type="ARBA" id="ARBA00022485"/>
    </source>
</evidence>
<keyword evidence="9" id="KW-0808">Transferase</keyword>
<dbReference type="Gene3D" id="3.30.565.10">
    <property type="entry name" value="Histidine kinase-like ATPase, C-terminal domain"/>
    <property type="match status" value="1"/>
</dbReference>
<dbReference type="EC" id="2.7.13.3" evidence="4"/>
<comment type="subcellular location">
    <subcellularLocation>
        <location evidence="3">Cytoplasm</location>
    </subcellularLocation>
</comment>
<dbReference type="Pfam" id="PF07730">
    <property type="entry name" value="HisKA_3"/>
    <property type="match status" value="1"/>
</dbReference>
<feature type="transmembrane region" description="Helical" evidence="19">
    <location>
        <begin position="149"/>
        <end position="169"/>
    </location>
</feature>
<dbReference type="Gene3D" id="1.20.5.1930">
    <property type="match status" value="1"/>
</dbReference>
<evidence type="ECO:0000256" key="19">
    <source>
        <dbReference type="SAM" id="Phobius"/>
    </source>
</evidence>
<feature type="transmembrane region" description="Helical" evidence="19">
    <location>
        <begin position="111"/>
        <end position="129"/>
    </location>
</feature>
<comment type="function">
    <text evidence="17">Member of the two-component regulatory system NreB/NreC involved in the control of dissimilatory nitrate/nitrite reduction in response to oxygen. NreB functions as a direct oxygen sensor histidine kinase which is autophosphorylated, in the absence of oxygen, probably at the conserved histidine residue, and transfers its phosphate group probably to a conserved aspartate residue of NreC. NreB/NreC activates the expression of the nitrate (narGHJI) and nitrite (nir) reductase operons, as well as the putative nitrate transporter gene narT.</text>
</comment>
<sequence length="619" mass="64913">MRAALAWAVFGLACVLIILGGSSGEHLEDVAIALGFVPLGAYLVARRQGGVVGPLCLLAVFSAVAYAAEAHPAAWAVWVARWVWAPPLLVVCTVLLLHVPDGELPGRRWRPVVYVSAVATAVFTLLVAFAPEEGNPLGLGALRPVMGALAPVLVVLVLIAAACAVGLIVRTVRARGQRRLQLLWICVGAVCFVASVFAPSVVPPYVLPLTLAGMFALPVSIAVAMLRHDLYQTGPLLRRFLTYGLLAALMVGLYAAVLAGASALLDAGPSAAVAAGAVAIAVEPVRRWLARAAGRMLYGGHGDPLEIQSRLAGRLAEASAPGEILAVVADAAAEALRTPYTRVRLGPEQEPLKSVERGQPAQITMSVPLRFQGEELGRLDVAGGDDVRALEQIALQAGAALAAAHRAAALQHSRLQLVTTREEERRRITRDLHDGLGPVLAGIGFTADAARNALEQDPRRALTLIGEIRAQVGEAGQSVRHLVRGLRPPELAQLGIVKAVEQTALGLRMEVSIDADGVAELGAAVEVAAYHVVREALTNAARHASAAHCAVRLRRCGGTLEIEVADDGTGIPERTGPGIGLTSMRERVEELDGAFSIGAGPRGGTVVRAVIPVQEREDW</sequence>
<feature type="domain" description="Histidine kinase" evidence="20">
    <location>
        <begin position="531"/>
        <end position="615"/>
    </location>
</feature>
<feature type="transmembrane region" description="Helical" evidence="19">
    <location>
        <begin position="30"/>
        <end position="45"/>
    </location>
</feature>
<keyword evidence="19" id="KW-0812">Transmembrane</keyword>
<comment type="cofactor">
    <cofactor evidence="2">
        <name>[4Fe-4S] cluster</name>
        <dbReference type="ChEBI" id="CHEBI:49883"/>
    </cofactor>
</comment>
<dbReference type="OrthoDB" id="227596at2"/>
<keyword evidence="14" id="KW-0408">Iron</keyword>
<evidence type="ECO:0000256" key="15">
    <source>
        <dbReference type="ARBA" id="ARBA00023012"/>
    </source>
</evidence>
<evidence type="ECO:0000313" key="21">
    <source>
        <dbReference type="EMBL" id="RVX45105.1"/>
    </source>
</evidence>
<keyword evidence="8" id="KW-0597">Phosphoprotein</keyword>
<reference evidence="21 22" key="1">
    <citation type="submission" date="2019-01" db="EMBL/GenBank/DDBJ databases">
        <title>Sequencing the genomes of 1000 actinobacteria strains.</title>
        <authorList>
            <person name="Klenk H.-P."/>
        </authorList>
    </citation>
    <scope>NUCLEOTIDE SEQUENCE [LARGE SCALE GENOMIC DNA]</scope>
    <source>
        <strain evidence="21 22">DSM 43925</strain>
    </source>
</reference>
<keyword evidence="12 21" id="KW-0418">Kinase</keyword>
<evidence type="ECO:0000256" key="4">
    <source>
        <dbReference type="ARBA" id="ARBA00012438"/>
    </source>
</evidence>
<evidence type="ECO:0000256" key="17">
    <source>
        <dbReference type="ARBA" id="ARBA00024827"/>
    </source>
</evidence>
<organism evidence="21 22">
    <name type="scientific">Nonomuraea polychroma</name>
    <dbReference type="NCBI Taxonomy" id="46176"/>
    <lineage>
        <taxon>Bacteria</taxon>
        <taxon>Bacillati</taxon>
        <taxon>Actinomycetota</taxon>
        <taxon>Actinomycetes</taxon>
        <taxon>Streptosporangiales</taxon>
        <taxon>Streptosporangiaceae</taxon>
        <taxon>Nonomuraea</taxon>
    </lineage>
</organism>
<dbReference type="PANTHER" id="PTHR24421">
    <property type="entry name" value="NITRATE/NITRITE SENSOR PROTEIN NARX-RELATED"/>
    <property type="match status" value="1"/>
</dbReference>
<keyword evidence="15" id="KW-0902">Two-component regulatory system</keyword>
<dbReference type="GO" id="GO:0016020">
    <property type="term" value="C:membrane"/>
    <property type="evidence" value="ECO:0007669"/>
    <property type="project" value="InterPro"/>
</dbReference>
<keyword evidence="11" id="KW-0547">Nucleotide-binding</keyword>
<keyword evidence="7" id="KW-0963">Cytoplasm</keyword>
<dbReference type="Pfam" id="PF02518">
    <property type="entry name" value="HATPase_c"/>
    <property type="match status" value="1"/>
</dbReference>
<dbReference type="PROSITE" id="PS50109">
    <property type="entry name" value="HIS_KIN"/>
    <property type="match status" value="1"/>
</dbReference>
<evidence type="ECO:0000259" key="20">
    <source>
        <dbReference type="PROSITE" id="PS50109"/>
    </source>
</evidence>
<dbReference type="InterPro" id="IPR005467">
    <property type="entry name" value="His_kinase_dom"/>
</dbReference>
<evidence type="ECO:0000313" key="22">
    <source>
        <dbReference type="Proteomes" id="UP000284824"/>
    </source>
</evidence>
<dbReference type="SUPFAM" id="SSF55874">
    <property type="entry name" value="ATPase domain of HSP90 chaperone/DNA topoisomerase II/histidine kinase"/>
    <property type="match status" value="1"/>
</dbReference>
<name>A0A438MI13_9ACTN</name>
<evidence type="ECO:0000256" key="12">
    <source>
        <dbReference type="ARBA" id="ARBA00022777"/>
    </source>
</evidence>
<keyword evidence="10" id="KW-0479">Metal-binding</keyword>
<feature type="transmembrane region" description="Helical" evidence="19">
    <location>
        <begin position="52"/>
        <end position="68"/>
    </location>
</feature>
<dbReference type="GO" id="GO:0051539">
    <property type="term" value="F:4 iron, 4 sulfur cluster binding"/>
    <property type="evidence" value="ECO:0007669"/>
    <property type="project" value="UniProtKB-KW"/>
</dbReference>
<feature type="transmembrane region" description="Helical" evidence="19">
    <location>
        <begin position="205"/>
        <end position="228"/>
    </location>
</feature>
<protein>
    <recommendedName>
        <fullName evidence="5">Oxygen sensor histidine kinase NreB</fullName>
        <ecNumber evidence="4">2.7.13.3</ecNumber>
    </recommendedName>
    <alternativeName>
        <fullName evidence="18">Nitrogen regulation protein B</fullName>
    </alternativeName>
</protein>
<accession>A0A438MI13</accession>
<dbReference type="GO" id="GO:0000155">
    <property type="term" value="F:phosphorelay sensor kinase activity"/>
    <property type="evidence" value="ECO:0007669"/>
    <property type="project" value="InterPro"/>
</dbReference>
<dbReference type="EMBL" id="SAUN01000001">
    <property type="protein sequence ID" value="RVX45105.1"/>
    <property type="molecule type" value="Genomic_DNA"/>
</dbReference>
<feature type="transmembrane region" description="Helical" evidence="19">
    <location>
        <begin position="181"/>
        <end position="199"/>
    </location>
</feature>
<evidence type="ECO:0000256" key="14">
    <source>
        <dbReference type="ARBA" id="ARBA00023004"/>
    </source>
</evidence>
<dbReference type="CDD" id="cd16917">
    <property type="entry name" value="HATPase_UhpB-NarQ-NarX-like"/>
    <property type="match status" value="1"/>
</dbReference>
<evidence type="ECO:0000256" key="1">
    <source>
        <dbReference type="ARBA" id="ARBA00000085"/>
    </source>
</evidence>
<evidence type="ECO:0000256" key="11">
    <source>
        <dbReference type="ARBA" id="ARBA00022741"/>
    </source>
</evidence>
<dbReference type="InterPro" id="IPR003594">
    <property type="entry name" value="HATPase_dom"/>
</dbReference>
<dbReference type="InterPro" id="IPR036890">
    <property type="entry name" value="HATPase_C_sf"/>
</dbReference>